<dbReference type="PROSITE" id="PS50004">
    <property type="entry name" value="C2"/>
    <property type="match status" value="1"/>
</dbReference>
<organism evidence="3 4">
    <name type="scientific">Ceratopteris richardii</name>
    <name type="common">Triangle waterfern</name>
    <dbReference type="NCBI Taxonomy" id="49495"/>
    <lineage>
        <taxon>Eukaryota</taxon>
        <taxon>Viridiplantae</taxon>
        <taxon>Streptophyta</taxon>
        <taxon>Embryophyta</taxon>
        <taxon>Tracheophyta</taxon>
        <taxon>Polypodiopsida</taxon>
        <taxon>Polypodiidae</taxon>
        <taxon>Polypodiales</taxon>
        <taxon>Pteridineae</taxon>
        <taxon>Pteridaceae</taxon>
        <taxon>Parkerioideae</taxon>
        <taxon>Ceratopteris</taxon>
    </lineage>
</organism>
<dbReference type="PANTHER" id="PTHR11200:SF291">
    <property type="entry name" value="INOSITOL 5-PHOSPHATASE"/>
    <property type="match status" value="1"/>
</dbReference>
<dbReference type="Gene3D" id="2.60.40.150">
    <property type="entry name" value="C2 domain"/>
    <property type="match status" value="1"/>
</dbReference>
<keyword evidence="4" id="KW-1185">Reference proteome</keyword>
<dbReference type="SUPFAM" id="SSF56219">
    <property type="entry name" value="DNase I-like"/>
    <property type="match status" value="1"/>
</dbReference>
<dbReference type="Pfam" id="PF22669">
    <property type="entry name" value="Exo_endo_phos2"/>
    <property type="match status" value="1"/>
</dbReference>
<evidence type="ECO:0000259" key="2">
    <source>
        <dbReference type="PROSITE" id="PS50004"/>
    </source>
</evidence>
<dbReference type="InterPro" id="IPR046985">
    <property type="entry name" value="IP5"/>
</dbReference>
<protein>
    <recommendedName>
        <fullName evidence="2">C2 domain-containing protein</fullName>
    </recommendedName>
</protein>
<sequence>MEEKQEMVDRAFIESTTSGHSGEARVVNRGRICRVTINIEALKHIKNRKSTKHVVLKITVEGKSRKILQTKGEGDDQGVVPINQSFAFDITDLKTFSLQRSTLVVHLYKHGFFGKNPLGQSKQILVSDLLKDEEGLMSRKSEWYDLYSKDKSKVLPGKILMQIGAGVAQPEQKIHLFVGTWNVGNAQPADNLSNWLPASSAYDLVAIGAQECDYTPRVPYTDCAKDWVAHLKSTLGSDYKLVHGLSRGQMRLVIFVHINSQKAISEVLNGSEATGVGHVVSNKGGICISLKFWDTSLCFVNCHFAAHEGQCELRNQNYREIVGNIRVQNTNTDILNQFHHVFWLGDLNYRLSDCTTKDKLSTSNTGRWDVISEHIRQKEFDQLLKMDELYQERQAKRVLYAFMEGKLTFPPTFKMKRDSEDAYQQKRLPAWCDRVLWSSLPGCHVEQLSYTSTPSITTSDHKPVAATFSLTAYALPCDSKEDLDEDNMRWHVRFTALRGKNLRVSDFSGYSDPYVKFFGPNLFQEVKSKVKFQDLNPVWDPLKDVPVIVLNTSAIERLEKEYIFVRIIDFDYTSRDDTLGYGVIPLRGAVSALKGNGNYDFEVEISYHGCPAGTLEGTMQLTWERNITKRRLNLSKSLIVRSRTLRHQLKRRVLSRHIFSEKMS</sequence>
<dbReference type="OMA" id="QNFTFDV"/>
<gene>
    <name evidence="3" type="ORF">KP509_36G055300</name>
</gene>
<dbReference type="InterPro" id="IPR036691">
    <property type="entry name" value="Endo/exonu/phosph_ase_sf"/>
</dbReference>
<feature type="domain" description="C2" evidence="2">
    <location>
        <begin position="471"/>
        <end position="599"/>
    </location>
</feature>
<dbReference type="EMBL" id="CM035441">
    <property type="protein sequence ID" value="KAH7281615.1"/>
    <property type="molecule type" value="Genomic_DNA"/>
</dbReference>
<dbReference type="InterPro" id="IPR000008">
    <property type="entry name" value="C2_dom"/>
</dbReference>
<dbReference type="SMART" id="SM00239">
    <property type="entry name" value="C2"/>
    <property type="match status" value="2"/>
</dbReference>
<dbReference type="Proteomes" id="UP000825935">
    <property type="component" value="Chromosome 36"/>
</dbReference>
<comment type="similarity">
    <text evidence="1">Belongs to the inositol polyphosphate 5-phosphatase family.</text>
</comment>
<dbReference type="Gene3D" id="3.60.10.10">
    <property type="entry name" value="Endonuclease/exonuclease/phosphatase"/>
    <property type="match status" value="1"/>
</dbReference>
<reference evidence="3" key="1">
    <citation type="submission" date="2021-08" db="EMBL/GenBank/DDBJ databases">
        <title>WGS assembly of Ceratopteris richardii.</title>
        <authorList>
            <person name="Marchant D.B."/>
            <person name="Chen G."/>
            <person name="Jenkins J."/>
            <person name="Shu S."/>
            <person name="Leebens-Mack J."/>
            <person name="Grimwood J."/>
            <person name="Schmutz J."/>
            <person name="Soltis P."/>
            <person name="Soltis D."/>
            <person name="Chen Z.-H."/>
        </authorList>
    </citation>
    <scope>NUCLEOTIDE SEQUENCE</scope>
    <source>
        <strain evidence="3">Whitten #5841</strain>
        <tissue evidence="3">Leaf</tissue>
    </source>
</reference>
<dbReference type="GO" id="GO:0004439">
    <property type="term" value="F:phosphatidylinositol-4,5-bisphosphate 5-phosphatase activity"/>
    <property type="evidence" value="ECO:0007669"/>
    <property type="project" value="TreeGrafter"/>
</dbReference>
<evidence type="ECO:0000313" key="4">
    <source>
        <dbReference type="Proteomes" id="UP000825935"/>
    </source>
</evidence>
<dbReference type="PANTHER" id="PTHR11200">
    <property type="entry name" value="INOSITOL 5-PHOSPHATASE"/>
    <property type="match status" value="1"/>
</dbReference>
<dbReference type="OrthoDB" id="62798at2759"/>
<name>A0A8T2QDD9_CERRI</name>
<dbReference type="Pfam" id="PF00168">
    <property type="entry name" value="C2"/>
    <property type="match status" value="2"/>
</dbReference>
<dbReference type="InterPro" id="IPR035892">
    <property type="entry name" value="C2_domain_sf"/>
</dbReference>
<dbReference type="AlphaFoldDB" id="A0A8T2QDD9"/>
<proteinExistence type="inferred from homology"/>
<dbReference type="GO" id="GO:0046856">
    <property type="term" value="P:phosphatidylinositol dephosphorylation"/>
    <property type="evidence" value="ECO:0007669"/>
    <property type="project" value="InterPro"/>
</dbReference>
<dbReference type="InterPro" id="IPR000300">
    <property type="entry name" value="IPPc"/>
</dbReference>
<evidence type="ECO:0000313" key="3">
    <source>
        <dbReference type="EMBL" id="KAH7281615.1"/>
    </source>
</evidence>
<evidence type="ECO:0000256" key="1">
    <source>
        <dbReference type="ARBA" id="ARBA00010768"/>
    </source>
</evidence>
<accession>A0A8T2QDD9</accession>
<dbReference type="SUPFAM" id="SSF49562">
    <property type="entry name" value="C2 domain (Calcium/lipid-binding domain, CaLB)"/>
    <property type="match status" value="2"/>
</dbReference>
<comment type="caution">
    <text evidence="3">The sequence shown here is derived from an EMBL/GenBank/DDBJ whole genome shotgun (WGS) entry which is preliminary data.</text>
</comment>
<dbReference type="SMART" id="SM00128">
    <property type="entry name" value="IPPc"/>
    <property type="match status" value="1"/>
</dbReference>